<accession>A0ABU1IUA2</accession>
<dbReference type="EC" id="3.2.2.n1" evidence="2"/>
<sequence>MRSICVFAGSGTGHHPDYMEQAARLGSHIAGLGYQLIYGGSRLGLMGAVADAALASGGKVIGIMPEGLLHGERAHQGLTELIRVGSMHERKAMMQQTADAFISLPGGLGTLEELFEVLCWSQIGIHNKPLGLYNIRGYYEPLLQMLQHSVQEGFTGASCMQRLFISTDPKELIQAVSHELPPTADLRWKAADDQADQLE</sequence>
<dbReference type="Pfam" id="PF03641">
    <property type="entry name" value="Lysine_decarbox"/>
    <property type="match status" value="1"/>
</dbReference>
<dbReference type="NCBIfam" id="TIGR00730">
    <property type="entry name" value="Rossman fold protein, TIGR00730 family"/>
    <property type="match status" value="1"/>
</dbReference>
<dbReference type="Gene3D" id="3.40.50.450">
    <property type="match status" value="1"/>
</dbReference>
<organism evidence="3 4">
    <name type="scientific">Paenibacillus hunanensis</name>
    <dbReference type="NCBI Taxonomy" id="539262"/>
    <lineage>
        <taxon>Bacteria</taxon>
        <taxon>Bacillati</taxon>
        <taxon>Bacillota</taxon>
        <taxon>Bacilli</taxon>
        <taxon>Bacillales</taxon>
        <taxon>Paenibacillaceae</taxon>
        <taxon>Paenibacillus</taxon>
    </lineage>
</organism>
<keyword evidence="2" id="KW-0203">Cytokinin biosynthesis</keyword>
<keyword evidence="2" id="KW-0378">Hydrolase</keyword>
<dbReference type="PANTHER" id="PTHR31223">
    <property type="entry name" value="LOG FAMILY PROTEIN YJL055W"/>
    <property type="match status" value="1"/>
</dbReference>
<dbReference type="RefSeq" id="WP_188774289.1">
    <property type="nucleotide sequence ID" value="NZ_BMMB01000002.1"/>
</dbReference>
<evidence type="ECO:0000313" key="4">
    <source>
        <dbReference type="Proteomes" id="UP001185028"/>
    </source>
</evidence>
<reference evidence="3 4" key="1">
    <citation type="submission" date="2023-07" db="EMBL/GenBank/DDBJ databases">
        <title>Genomic Encyclopedia of Type Strains, Phase IV (KMG-IV): sequencing the most valuable type-strain genomes for metagenomic binning, comparative biology and taxonomic classification.</title>
        <authorList>
            <person name="Goeker M."/>
        </authorList>
    </citation>
    <scope>NUCLEOTIDE SEQUENCE [LARGE SCALE GENOMIC DNA]</scope>
    <source>
        <strain evidence="3 4">DSM 22170</strain>
    </source>
</reference>
<keyword evidence="4" id="KW-1185">Reference proteome</keyword>
<gene>
    <name evidence="3" type="ORF">JOC58_000687</name>
</gene>
<dbReference type="Proteomes" id="UP001185028">
    <property type="component" value="Unassembled WGS sequence"/>
</dbReference>
<protein>
    <recommendedName>
        <fullName evidence="2">Cytokinin riboside 5'-monophosphate phosphoribohydrolase</fullName>
        <ecNumber evidence="2">3.2.2.n1</ecNumber>
    </recommendedName>
</protein>
<dbReference type="PANTHER" id="PTHR31223:SF70">
    <property type="entry name" value="LOG FAMILY PROTEIN YJL055W"/>
    <property type="match status" value="1"/>
</dbReference>
<evidence type="ECO:0000256" key="2">
    <source>
        <dbReference type="RuleBase" id="RU363015"/>
    </source>
</evidence>
<name>A0ABU1IUA2_9BACL</name>
<comment type="similarity">
    <text evidence="1 2">Belongs to the LOG family.</text>
</comment>
<evidence type="ECO:0000313" key="3">
    <source>
        <dbReference type="EMBL" id="MDR6242803.1"/>
    </source>
</evidence>
<dbReference type="InterPro" id="IPR005269">
    <property type="entry name" value="LOG"/>
</dbReference>
<proteinExistence type="inferred from homology"/>
<dbReference type="EMBL" id="JAVDQH010000002">
    <property type="protein sequence ID" value="MDR6242803.1"/>
    <property type="molecule type" value="Genomic_DNA"/>
</dbReference>
<comment type="caution">
    <text evidence="3">The sequence shown here is derived from an EMBL/GenBank/DDBJ whole genome shotgun (WGS) entry which is preliminary data.</text>
</comment>
<evidence type="ECO:0000256" key="1">
    <source>
        <dbReference type="ARBA" id="ARBA00006763"/>
    </source>
</evidence>
<dbReference type="SUPFAM" id="SSF102405">
    <property type="entry name" value="MCP/YpsA-like"/>
    <property type="match status" value="1"/>
</dbReference>
<dbReference type="InterPro" id="IPR031100">
    <property type="entry name" value="LOG_fam"/>
</dbReference>